<proteinExistence type="predicted"/>
<sequence>MELWVRQATDGEAAFFDEHGWVRLGAAASTARSRW</sequence>
<keyword evidence="2" id="KW-1185">Reference proteome</keyword>
<evidence type="ECO:0000313" key="2">
    <source>
        <dbReference type="Proteomes" id="UP000199202"/>
    </source>
</evidence>
<name>A0A1G8RLY3_9ACTN</name>
<dbReference type="AlphaFoldDB" id="A0A1G8RLY3"/>
<organism evidence="1 2">
    <name type="scientific">Nonomuraea jiangxiensis</name>
    <dbReference type="NCBI Taxonomy" id="633440"/>
    <lineage>
        <taxon>Bacteria</taxon>
        <taxon>Bacillati</taxon>
        <taxon>Actinomycetota</taxon>
        <taxon>Actinomycetes</taxon>
        <taxon>Streptosporangiales</taxon>
        <taxon>Streptosporangiaceae</taxon>
        <taxon>Nonomuraea</taxon>
    </lineage>
</organism>
<accession>A0A1G8RLY3</accession>
<dbReference type="EMBL" id="FNDJ01000009">
    <property type="protein sequence ID" value="SDJ17400.1"/>
    <property type="molecule type" value="Genomic_DNA"/>
</dbReference>
<evidence type="ECO:0000313" key="1">
    <source>
        <dbReference type="EMBL" id="SDJ17400.1"/>
    </source>
</evidence>
<dbReference type="Proteomes" id="UP000199202">
    <property type="component" value="Unassembled WGS sequence"/>
</dbReference>
<protein>
    <submittedName>
        <fullName evidence="1">Uncharacterized protein</fullName>
    </submittedName>
</protein>
<gene>
    <name evidence="1" type="ORF">SAMN05421869_109100</name>
</gene>
<dbReference type="STRING" id="633440.SAMN05421869_109100"/>
<reference evidence="1 2" key="1">
    <citation type="submission" date="2016-10" db="EMBL/GenBank/DDBJ databases">
        <authorList>
            <person name="de Groot N.N."/>
        </authorList>
    </citation>
    <scope>NUCLEOTIDE SEQUENCE [LARGE SCALE GENOMIC DNA]</scope>
    <source>
        <strain evidence="1 2">CGMCC 4.6533</strain>
    </source>
</reference>